<sequence length="115" mass="12444">MRSFFAIAIIGLFSMTASTGSCASIGDDALVKRSSCGYASYIDVVFDVNFDGARFATCKNVPINNWSQSSTPGDFAWCRKEWTKCSTYDASHVSGVCVRGNIFCKAAEDYCTTLG</sequence>
<evidence type="ECO:0000313" key="3">
    <source>
        <dbReference type="Proteomes" id="UP000748756"/>
    </source>
</evidence>
<gene>
    <name evidence="2" type="ORF">BG015_001426</name>
</gene>
<reference evidence="2" key="1">
    <citation type="journal article" date="2020" name="Fungal Divers.">
        <title>Resolving the Mortierellaceae phylogeny through synthesis of multi-gene phylogenetics and phylogenomics.</title>
        <authorList>
            <person name="Vandepol N."/>
            <person name="Liber J."/>
            <person name="Desiro A."/>
            <person name="Na H."/>
            <person name="Kennedy M."/>
            <person name="Barry K."/>
            <person name="Grigoriev I.V."/>
            <person name="Miller A.N."/>
            <person name="O'Donnell K."/>
            <person name="Stajich J.E."/>
            <person name="Bonito G."/>
        </authorList>
    </citation>
    <scope>NUCLEOTIDE SEQUENCE</scope>
    <source>
        <strain evidence="2">NRRL 6426</strain>
    </source>
</reference>
<feature type="chain" id="PRO_5040480517" evidence="1">
    <location>
        <begin position="20"/>
        <end position="115"/>
    </location>
</feature>
<dbReference type="EMBL" id="JAAAUQ010001257">
    <property type="protein sequence ID" value="KAF9141019.1"/>
    <property type="molecule type" value="Genomic_DNA"/>
</dbReference>
<keyword evidence="1" id="KW-0732">Signal</keyword>
<proteinExistence type="predicted"/>
<feature type="signal peptide" evidence="1">
    <location>
        <begin position="1"/>
        <end position="19"/>
    </location>
</feature>
<feature type="non-terminal residue" evidence="2">
    <location>
        <position position="115"/>
    </location>
</feature>
<name>A0A9P5RPU0_9FUNG</name>
<dbReference type="Proteomes" id="UP000748756">
    <property type="component" value="Unassembled WGS sequence"/>
</dbReference>
<organism evidence="2 3">
    <name type="scientific">Linnemannia schmuckeri</name>
    <dbReference type="NCBI Taxonomy" id="64567"/>
    <lineage>
        <taxon>Eukaryota</taxon>
        <taxon>Fungi</taxon>
        <taxon>Fungi incertae sedis</taxon>
        <taxon>Mucoromycota</taxon>
        <taxon>Mortierellomycotina</taxon>
        <taxon>Mortierellomycetes</taxon>
        <taxon>Mortierellales</taxon>
        <taxon>Mortierellaceae</taxon>
        <taxon>Linnemannia</taxon>
    </lineage>
</organism>
<comment type="caution">
    <text evidence="2">The sequence shown here is derived from an EMBL/GenBank/DDBJ whole genome shotgun (WGS) entry which is preliminary data.</text>
</comment>
<keyword evidence="3" id="KW-1185">Reference proteome</keyword>
<accession>A0A9P5RPU0</accession>
<dbReference type="AlphaFoldDB" id="A0A9P5RPU0"/>
<evidence type="ECO:0000256" key="1">
    <source>
        <dbReference type="SAM" id="SignalP"/>
    </source>
</evidence>
<protein>
    <submittedName>
        <fullName evidence="2">Uncharacterized protein</fullName>
    </submittedName>
</protein>
<dbReference type="OrthoDB" id="2326748at2759"/>
<dbReference type="PROSITE" id="PS51257">
    <property type="entry name" value="PROKAR_LIPOPROTEIN"/>
    <property type="match status" value="1"/>
</dbReference>
<evidence type="ECO:0000313" key="2">
    <source>
        <dbReference type="EMBL" id="KAF9141019.1"/>
    </source>
</evidence>